<proteinExistence type="predicted"/>
<evidence type="ECO:0000313" key="2">
    <source>
        <dbReference type="Proteomes" id="UP000233551"/>
    </source>
</evidence>
<organism evidence="1 2">
    <name type="scientific">Punica granatum</name>
    <name type="common">Pomegranate</name>
    <dbReference type="NCBI Taxonomy" id="22663"/>
    <lineage>
        <taxon>Eukaryota</taxon>
        <taxon>Viridiplantae</taxon>
        <taxon>Streptophyta</taxon>
        <taxon>Embryophyta</taxon>
        <taxon>Tracheophyta</taxon>
        <taxon>Spermatophyta</taxon>
        <taxon>Magnoliopsida</taxon>
        <taxon>eudicotyledons</taxon>
        <taxon>Gunneridae</taxon>
        <taxon>Pentapetalae</taxon>
        <taxon>rosids</taxon>
        <taxon>malvids</taxon>
        <taxon>Myrtales</taxon>
        <taxon>Lythraceae</taxon>
        <taxon>Punica</taxon>
    </lineage>
</organism>
<sequence>MTLLYGICTHPNFIPSGHACACLCNAAWEYPPFRRSATDAREKESPLPFYDLKVEGRLWVSSRRNGHWWIVLRKL</sequence>
<evidence type="ECO:0000313" key="1">
    <source>
        <dbReference type="EMBL" id="PKI48112.1"/>
    </source>
</evidence>
<name>A0A2I0IVT5_PUNGR</name>
<dbReference type="Proteomes" id="UP000233551">
    <property type="component" value="Unassembled WGS sequence"/>
</dbReference>
<dbReference type="AlphaFoldDB" id="A0A2I0IVT5"/>
<protein>
    <submittedName>
        <fullName evidence="1">Uncharacterized protein</fullName>
    </submittedName>
</protein>
<reference evidence="1 2" key="1">
    <citation type="submission" date="2017-11" db="EMBL/GenBank/DDBJ databases">
        <title>De-novo sequencing of pomegranate (Punica granatum L.) genome.</title>
        <authorList>
            <person name="Akparov Z."/>
            <person name="Amiraslanov A."/>
            <person name="Hajiyeva S."/>
            <person name="Abbasov M."/>
            <person name="Kaur K."/>
            <person name="Hamwieh A."/>
            <person name="Solovyev V."/>
            <person name="Salamov A."/>
            <person name="Braich B."/>
            <person name="Kosarev P."/>
            <person name="Mahmoud A."/>
            <person name="Hajiyev E."/>
            <person name="Babayeva S."/>
            <person name="Izzatullayeva V."/>
            <person name="Mammadov A."/>
            <person name="Mammadov A."/>
            <person name="Sharifova S."/>
            <person name="Ojaghi J."/>
            <person name="Eynullazada K."/>
            <person name="Bayramov B."/>
            <person name="Abdulazimova A."/>
            <person name="Shahmuradov I."/>
        </authorList>
    </citation>
    <scope>NUCLEOTIDE SEQUENCE [LARGE SCALE GENOMIC DNA]</scope>
    <source>
        <strain evidence="2">cv. AG2017</strain>
        <tissue evidence="1">Leaf</tissue>
    </source>
</reference>
<accession>A0A2I0IVT5</accession>
<comment type="caution">
    <text evidence="1">The sequence shown here is derived from an EMBL/GenBank/DDBJ whole genome shotgun (WGS) entry which is preliminary data.</text>
</comment>
<dbReference type="EMBL" id="PGOL01002431">
    <property type="protein sequence ID" value="PKI48112.1"/>
    <property type="molecule type" value="Genomic_DNA"/>
</dbReference>
<gene>
    <name evidence="1" type="ORF">CRG98_031474</name>
</gene>
<keyword evidence="2" id="KW-1185">Reference proteome</keyword>